<protein>
    <submittedName>
        <fullName evidence="1">Putative secreted protein</fullName>
    </submittedName>
</protein>
<proteinExistence type="predicted"/>
<organism evidence="1">
    <name type="scientific">Anopheles marajoara</name>
    <dbReference type="NCBI Taxonomy" id="58244"/>
    <lineage>
        <taxon>Eukaryota</taxon>
        <taxon>Metazoa</taxon>
        <taxon>Ecdysozoa</taxon>
        <taxon>Arthropoda</taxon>
        <taxon>Hexapoda</taxon>
        <taxon>Insecta</taxon>
        <taxon>Pterygota</taxon>
        <taxon>Neoptera</taxon>
        <taxon>Endopterygota</taxon>
        <taxon>Diptera</taxon>
        <taxon>Nematocera</taxon>
        <taxon>Culicoidea</taxon>
        <taxon>Culicidae</taxon>
        <taxon>Anophelinae</taxon>
        <taxon>Anopheles</taxon>
    </lineage>
</organism>
<dbReference type="AlphaFoldDB" id="A0A2M4CD78"/>
<name>A0A2M4CD78_9DIPT</name>
<accession>A0A2M4CD78</accession>
<sequence length="73" mass="8027">MLICSCSKMGLGCLPGVVQHVVCFLFANPCLCDYLKLRGPHRIDYSSVVVYVSIPSGGDSGRGQKLPRFPPWR</sequence>
<dbReference type="EMBL" id="GGFJ01014166">
    <property type="protein sequence ID" value="MBW63307.1"/>
    <property type="molecule type" value="Transcribed_RNA"/>
</dbReference>
<evidence type="ECO:0000313" key="1">
    <source>
        <dbReference type="EMBL" id="MBW63307.1"/>
    </source>
</evidence>
<reference evidence="1" key="1">
    <citation type="submission" date="2018-01" db="EMBL/GenBank/DDBJ databases">
        <title>An insight into the sialome of Amazonian anophelines.</title>
        <authorList>
            <person name="Ribeiro J.M."/>
            <person name="Scarpassa V."/>
            <person name="Calvo E."/>
        </authorList>
    </citation>
    <scope>NUCLEOTIDE SEQUENCE</scope>
    <source>
        <tissue evidence="1">Salivary glands</tissue>
    </source>
</reference>